<dbReference type="Proteomes" id="UP001165289">
    <property type="component" value="Unassembled WGS sequence"/>
</dbReference>
<sequence>MNTYVLARFGDEDCPEVISESMKSNFPFDENRFFAFNNADLFKSESERRSDPKQYWDITINSIIRFYNTLAHQLPFEITTETRKAIEDRVNLQMTTNARTSLNLKKLEAVKGPTKKITTYCTVCKCICHKNCNQPCSDKRRCWAMMTNGYCRICPNRCKWNLHECGPDM</sequence>
<accession>A0AAV7KIX8</accession>
<keyword evidence="2" id="KW-1185">Reference proteome</keyword>
<name>A0AAV7KIX8_9METZ</name>
<dbReference type="AlphaFoldDB" id="A0AAV7KIX8"/>
<organism evidence="1 2">
    <name type="scientific">Oopsacas minuta</name>
    <dbReference type="NCBI Taxonomy" id="111878"/>
    <lineage>
        <taxon>Eukaryota</taxon>
        <taxon>Metazoa</taxon>
        <taxon>Porifera</taxon>
        <taxon>Hexactinellida</taxon>
        <taxon>Hexasterophora</taxon>
        <taxon>Lyssacinosida</taxon>
        <taxon>Leucopsacidae</taxon>
        <taxon>Oopsacas</taxon>
    </lineage>
</organism>
<dbReference type="EMBL" id="JAKMXF010000042">
    <property type="protein sequence ID" value="KAI6660124.1"/>
    <property type="molecule type" value="Genomic_DNA"/>
</dbReference>
<reference evidence="1 2" key="1">
    <citation type="journal article" date="2023" name="BMC Biol.">
        <title>The compact genome of the sponge Oopsacas minuta (Hexactinellida) is lacking key metazoan core genes.</title>
        <authorList>
            <person name="Santini S."/>
            <person name="Schenkelaars Q."/>
            <person name="Jourda C."/>
            <person name="Duchesne M."/>
            <person name="Belahbib H."/>
            <person name="Rocher C."/>
            <person name="Selva M."/>
            <person name="Riesgo A."/>
            <person name="Vervoort M."/>
            <person name="Leys S.P."/>
            <person name="Kodjabachian L."/>
            <person name="Le Bivic A."/>
            <person name="Borchiellini C."/>
            <person name="Claverie J.M."/>
            <person name="Renard E."/>
        </authorList>
    </citation>
    <scope>NUCLEOTIDE SEQUENCE [LARGE SCALE GENOMIC DNA]</scope>
    <source>
        <strain evidence="1">SPO-2</strain>
    </source>
</reference>
<protein>
    <submittedName>
        <fullName evidence="1">Uncharacterized protein</fullName>
    </submittedName>
</protein>
<evidence type="ECO:0000313" key="1">
    <source>
        <dbReference type="EMBL" id="KAI6660124.1"/>
    </source>
</evidence>
<comment type="caution">
    <text evidence="1">The sequence shown here is derived from an EMBL/GenBank/DDBJ whole genome shotgun (WGS) entry which is preliminary data.</text>
</comment>
<gene>
    <name evidence="1" type="ORF">LOD99_10568</name>
</gene>
<evidence type="ECO:0000313" key="2">
    <source>
        <dbReference type="Proteomes" id="UP001165289"/>
    </source>
</evidence>
<proteinExistence type="predicted"/>